<dbReference type="EMBL" id="JBHRXZ010000002">
    <property type="protein sequence ID" value="MFC3606523.1"/>
    <property type="molecule type" value="Genomic_DNA"/>
</dbReference>
<feature type="region of interest" description="Disordered" evidence="1">
    <location>
        <begin position="21"/>
        <end position="110"/>
    </location>
</feature>
<feature type="signal peptide" evidence="2">
    <location>
        <begin position="1"/>
        <end position="21"/>
    </location>
</feature>
<evidence type="ECO:0000256" key="2">
    <source>
        <dbReference type="SAM" id="SignalP"/>
    </source>
</evidence>
<keyword evidence="2" id="KW-0732">Signal</keyword>
<dbReference type="Proteomes" id="UP001595630">
    <property type="component" value="Unassembled WGS sequence"/>
</dbReference>
<feature type="compositionally biased region" description="Low complexity" evidence="1">
    <location>
        <begin position="90"/>
        <end position="101"/>
    </location>
</feature>
<evidence type="ECO:0008006" key="5">
    <source>
        <dbReference type="Google" id="ProtNLM"/>
    </source>
</evidence>
<feature type="chain" id="PRO_5046359179" description="Secreted protein" evidence="2">
    <location>
        <begin position="22"/>
        <end position="110"/>
    </location>
</feature>
<name>A0ABV7T0F9_9GAMM</name>
<evidence type="ECO:0000313" key="4">
    <source>
        <dbReference type="Proteomes" id="UP001595630"/>
    </source>
</evidence>
<dbReference type="RefSeq" id="WP_386360623.1">
    <property type="nucleotide sequence ID" value="NZ_JBHRXZ010000002.1"/>
</dbReference>
<proteinExistence type="predicted"/>
<organism evidence="3 4">
    <name type="scientific">Stutzerimonas tarimensis</name>
    <dbReference type="NCBI Taxonomy" id="1507735"/>
    <lineage>
        <taxon>Bacteria</taxon>
        <taxon>Pseudomonadati</taxon>
        <taxon>Pseudomonadota</taxon>
        <taxon>Gammaproteobacteria</taxon>
        <taxon>Pseudomonadales</taxon>
        <taxon>Pseudomonadaceae</taxon>
        <taxon>Stutzerimonas</taxon>
    </lineage>
</organism>
<accession>A0ABV7T0F9</accession>
<evidence type="ECO:0000313" key="3">
    <source>
        <dbReference type="EMBL" id="MFC3606523.1"/>
    </source>
</evidence>
<sequence>MKHVICMSGVLLALTMNAVQAAPQVEPAESRESATQSAPDDPSRIEPGEQPGAPLYPHEHPDSVPNESGSGLRNPHFDTLPGEAPVPRGTTDPADPARPTTPLEPGSTVR</sequence>
<gene>
    <name evidence="3" type="ORF">ACFOMF_01810</name>
</gene>
<keyword evidence="4" id="KW-1185">Reference proteome</keyword>
<reference evidence="4" key="1">
    <citation type="journal article" date="2019" name="Int. J. Syst. Evol. Microbiol.">
        <title>The Global Catalogue of Microorganisms (GCM) 10K type strain sequencing project: providing services to taxonomists for standard genome sequencing and annotation.</title>
        <authorList>
            <consortium name="The Broad Institute Genomics Platform"/>
            <consortium name="The Broad Institute Genome Sequencing Center for Infectious Disease"/>
            <person name="Wu L."/>
            <person name="Ma J."/>
        </authorList>
    </citation>
    <scope>NUCLEOTIDE SEQUENCE [LARGE SCALE GENOMIC DNA]</scope>
    <source>
        <strain evidence="4">KCTC 42447</strain>
    </source>
</reference>
<protein>
    <recommendedName>
        <fullName evidence="5">Secreted protein</fullName>
    </recommendedName>
</protein>
<comment type="caution">
    <text evidence="3">The sequence shown here is derived from an EMBL/GenBank/DDBJ whole genome shotgun (WGS) entry which is preliminary data.</text>
</comment>
<evidence type="ECO:0000256" key="1">
    <source>
        <dbReference type="SAM" id="MobiDB-lite"/>
    </source>
</evidence>